<feature type="compositionally biased region" description="Polar residues" evidence="1">
    <location>
        <begin position="88"/>
        <end position="99"/>
    </location>
</feature>
<feature type="compositionally biased region" description="Basic residues" evidence="1">
    <location>
        <begin position="245"/>
        <end position="254"/>
    </location>
</feature>
<evidence type="ECO:0000313" key="2">
    <source>
        <dbReference type="Proteomes" id="UP000813463"/>
    </source>
</evidence>
<protein>
    <submittedName>
        <fullName evidence="3">Uncharacterized protein</fullName>
    </submittedName>
</protein>
<dbReference type="PANTHER" id="PTHR33223:SF10">
    <property type="entry name" value="AMINOTRANSFERASE-LIKE PLANT MOBILE DOMAIN-CONTAINING PROTEIN"/>
    <property type="match status" value="1"/>
</dbReference>
<feature type="compositionally biased region" description="Basic and acidic residues" evidence="1">
    <location>
        <begin position="30"/>
        <end position="52"/>
    </location>
</feature>
<feature type="region of interest" description="Disordered" evidence="1">
    <location>
        <begin position="1"/>
        <end position="52"/>
    </location>
</feature>
<name>A0ABM3R3R5_SPIOL</name>
<accession>A0ABM3R3R5</accession>
<dbReference type="GeneID" id="130465485"/>
<reference evidence="3" key="2">
    <citation type="submission" date="2025-08" db="UniProtKB">
        <authorList>
            <consortium name="RefSeq"/>
        </authorList>
    </citation>
    <scope>IDENTIFICATION</scope>
    <source>
        <tissue evidence="3">Leaf</tissue>
    </source>
</reference>
<reference evidence="2" key="1">
    <citation type="journal article" date="2021" name="Nat. Commun.">
        <title>Genomic analyses provide insights into spinach domestication and the genetic basis of agronomic traits.</title>
        <authorList>
            <person name="Cai X."/>
            <person name="Sun X."/>
            <person name="Xu C."/>
            <person name="Sun H."/>
            <person name="Wang X."/>
            <person name="Ge C."/>
            <person name="Zhang Z."/>
            <person name="Wang Q."/>
            <person name="Fei Z."/>
            <person name="Jiao C."/>
            <person name="Wang Q."/>
        </authorList>
    </citation>
    <scope>NUCLEOTIDE SEQUENCE [LARGE SCALE GENOMIC DNA]</scope>
    <source>
        <strain evidence="2">cv. Varoflay</strain>
    </source>
</reference>
<sequence>MVNTRRTRQHSSSHRSESHPNYVLMPTSRNGDDHDGDQDHENQQPHIEGHPENLITRKDLEYLAAQVNEAIHNLQGMGEGPSRKHPNHPTSSKVSTTSHTIHRAQPRSVKDRLGDRGGAQPRPRQSRASQDARRVIEDRQLHRGDLDARDLLHRRRLKQAREAIRNDRITRGLSPSSAKTTTSARDHPTPSRQVRPIEVSSRRTSLRRHSPSPIKRCHSPSSRARGRSSRTRVSPLDQQPGAHSSSHRPRHRSPSRIGRIPPRRERTYSPLPESRGRHTSSRGRWDSPPPRTDRHKHTSSLQEALTPFSQEIMNTPRRDKVKVPTIEPFDGTTDPEEHMAAYAAQMNVQTGCGATWCRYFPTTLKGLALI</sequence>
<proteinExistence type="predicted"/>
<organism evidence="2 3">
    <name type="scientific">Spinacia oleracea</name>
    <name type="common">Spinach</name>
    <dbReference type="NCBI Taxonomy" id="3562"/>
    <lineage>
        <taxon>Eukaryota</taxon>
        <taxon>Viridiplantae</taxon>
        <taxon>Streptophyta</taxon>
        <taxon>Embryophyta</taxon>
        <taxon>Tracheophyta</taxon>
        <taxon>Spermatophyta</taxon>
        <taxon>Magnoliopsida</taxon>
        <taxon>eudicotyledons</taxon>
        <taxon>Gunneridae</taxon>
        <taxon>Pentapetalae</taxon>
        <taxon>Caryophyllales</taxon>
        <taxon>Chenopodiaceae</taxon>
        <taxon>Chenopodioideae</taxon>
        <taxon>Anserineae</taxon>
        <taxon>Spinacia</taxon>
    </lineage>
</organism>
<evidence type="ECO:0000313" key="3">
    <source>
        <dbReference type="RefSeq" id="XP_056690237.1"/>
    </source>
</evidence>
<feature type="compositionally biased region" description="Basic residues" evidence="1">
    <location>
        <begin position="1"/>
        <end position="13"/>
    </location>
</feature>
<feature type="compositionally biased region" description="Basic and acidic residues" evidence="1">
    <location>
        <begin position="130"/>
        <end position="140"/>
    </location>
</feature>
<feature type="compositionally biased region" description="Polar residues" evidence="1">
    <location>
        <begin position="173"/>
        <end position="183"/>
    </location>
</feature>
<dbReference type="RefSeq" id="XP_056690237.1">
    <property type="nucleotide sequence ID" value="XM_056834259.1"/>
</dbReference>
<dbReference type="Proteomes" id="UP000813463">
    <property type="component" value="Chromosome 1"/>
</dbReference>
<feature type="region of interest" description="Disordered" evidence="1">
    <location>
        <begin position="75"/>
        <end position="140"/>
    </location>
</feature>
<keyword evidence="2" id="KW-1185">Reference proteome</keyword>
<gene>
    <name evidence="3" type="primary">LOC130465485</name>
</gene>
<feature type="compositionally biased region" description="Basic residues" evidence="1">
    <location>
        <begin position="204"/>
        <end position="230"/>
    </location>
</feature>
<evidence type="ECO:0000256" key="1">
    <source>
        <dbReference type="SAM" id="MobiDB-lite"/>
    </source>
</evidence>
<feature type="region of interest" description="Disordered" evidence="1">
    <location>
        <begin position="163"/>
        <end position="301"/>
    </location>
</feature>
<dbReference type="PANTHER" id="PTHR33223">
    <property type="entry name" value="CCHC-TYPE DOMAIN-CONTAINING PROTEIN"/>
    <property type="match status" value="1"/>
</dbReference>